<accession>A0A388T965</accession>
<evidence type="ECO:0000313" key="1">
    <source>
        <dbReference type="EMBL" id="GBR73158.1"/>
    </source>
</evidence>
<dbReference type="AlphaFoldDB" id="A0A388T965"/>
<dbReference type="EMBL" id="BGZN01000006">
    <property type="protein sequence ID" value="GBR73158.1"/>
    <property type="molecule type" value="Genomic_DNA"/>
</dbReference>
<keyword evidence="2" id="KW-1185">Reference proteome</keyword>
<proteinExistence type="predicted"/>
<sequence>MTTNEKVYKVFLRGMSELFSKPMLEPSRKVATRNLGVKWLGSEGREKLLKEMYFLHSKIKTQKLAATGYDAATLKQFFADLVLDVQARVDDLTDYSQQLMTVLSRPDATKEVKLRDILPYVGREGVNSGTNDAFPLLQHALGTLDEVIMEIRGFGDLYGLNEELFDQFFAIDRITEGASRVIADEANADFFTPVVSATYDAAHSVTFDTTGATNELKIYNTVNNAVDKVLNLYNPLAKKYNYELNPTIELLLNPRNKRHVVPIVTGELSKLNGINQLTGALVDNIINYSGGLNDGASYGEETLSYPGVAVDTAYVVAKTNAFGAYKINKVDTTLDIQEADILTSAKEKRRWYRCRGIYLNSTLPSTIDGKVSGTIVKLPLKA</sequence>
<evidence type="ECO:0008006" key="3">
    <source>
        <dbReference type="Google" id="ProtNLM"/>
    </source>
</evidence>
<gene>
    <name evidence="1" type="ORF">NO1_0588</name>
</gene>
<reference evidence="1 2" key="1">
    <citation type="journal article" date="2019" name="ISME J.">
        <title>Genome analyses of uncultured TG2/ZB3 bacteria in 'Margulisbacteria' specifically attached to ectosymbiotic spirochetes of protists in the termite gut.</title>
        <authorList>
            <person name="Utami Y.D."/>
            <person name="Kuwahara H."/>
            <person name="Igai K."/>
            <person name="Murakami T."/>
            <person name="Sugaya K."/>
            <person name="Morikawa T."/>
            <person name="Nagura Y."/>
            <person name="Yuki M."/>
            <person name="Deevong P."/>
            <person name="Inoue T."/>
            <person name="Kihara K."/>
            <person name="Lo N."/>
            <person name="Yamada A."/>
            <person name="Ohkuma M."/>
            <person name="Hongoh Y."/>
        </authorList>
    </citation>
    <scope>NUCLEOTIDE SEQUENCE [LARGE SCALE GENOMIC DNA]</scope>
    <source>
        <strain evidence="1">NkOx7-01</strain>
    </source>
</reference>
<organism evidence="1 2">
    <name type="scientific">Termititenax aidoneus</name>
    <dbReference type="NCBI Taxonomy" id="2218524"/>
    <lineage>
        <taxon>Bacteria</taxon>
        <taxon>Bacillati</taxon>
        <taxon>Candidatus Margulisiibacteriota</taxon>
        <taxon>Candidatus Termititenacia</taxon>
        <taxon>Candidatus Termititenacales</taxon>
        <taxon>Candidatus Termititenacaceae</taxon>
        <taxon>Candidatus Termititenax</taxon>
    </lineage>
</organism>
<protein>
    <recommendedName>
        <fullName evidence="3">Phage capsid protein</fullName>
    </recommendedName>
</protein>
<name>A0A388T965_TERA1</name>
<comment type="caution">
    <text evidence="1">The sequence shown here is derived from an EMBL/GenBank/DDBJ whole genome shotgun (WGS) entry which is preliminary data.</text>
</comment>
<evidence type="ECO:0000313" key="2">
    <source>
        <dbReference type="Proteomes" id="UP000269352"/>
    </source>
</evidence>
<dbReference type="Proteomes" id="UP000269352">
    <property type="component" value="Unassembled WGS sequence"/>
</dbReference>